<feature type="compositionally biased region" description="Acidic residues" evidence="12">
    <location>
        <begin position="19"/>
        <end position="38"/>
    </location>
</feature>
<dbReference type="GO" id="GO:0005741">
    <property type="term" value="C:mitochondrial outer membrane"/>
    <property type="evidence" value="ECO:0007669"/>
    <property type="project" value="UniProtKB-SubCell"/>
</dbReference>
<dbReference type="OMA" id="LVWIVTT"/>
<dbReference type="CDD" id="cd22884">
    <property type="entry name" value="TOM22"/>
    <property type="match status" value="1"/>
</dbReference>
<evidence type="ECO:0000256" key="2">
    <source>
        <dbReference type="ARBA" id="ARBA00009874"/>
    </source>
</evidence>
<dbReference type="RefSeq" id="XP_013239924.1">
    <property type="nucleotide sequence ID" value="XM_013384470.1"/>
</dbReference>
<name>A0A066V3L1_TILAU</name>
<evidence type="ECO:0000256" key="9">
    <source>
        <dbReference type="ARBA" id="ARBA00023128"/>
    </source>
</evidence>
<evidence type="ECO:0000313" key="13">
    <source>
        <dbReference type="EMBL" id="KDN36046.1"/>
    </source>
</evidence>
<sequence>MVRLEETTDEYFQKAQAAEDADEWQDDDESDFSDESEDEKTIHEETLLERIYALRDIVPPSTRNSISSTVSTATNYAFAGGSIFGRLAWVITTSALLVGLPFALAVEDEARLTQQEREFQAQQSGASMLGGGSSPYAPQQPGQPQAGGQQAPQGLRPPGF</sequence>
<evidence type="ECO:0000256" key="3">
    <source>
        <dbReference type="ARBA" id="ARBA00022448"/>
    </source>
</evidence>
<feature type="compositionally biased region" description="Low complexity" evidence="12">
    <location>
        <begin position="134"/>
        <end position="160"/>
    </location>
</feature>
<keyword evidence="6" id="KW-0653">Protein transport</keyword>
<dbReference type="Pfam" id="PF04281">
    <property type="entry name" value="Tom22"/>
    <property type="match status" value="1"/>
</dbReference>
<keyword evidence="8" id="KW-0811">Translocation</keyword>
<feature type="region of interest" description="Disordered" evidence="12">
    <location>
        <begin position="1"/>
        <end position="40"/>
    </location>
</feature>
<keyword evidence="9" id="KW-0496">Mitochondrion</keyword>
<dbReference type="EMBL" id="JMSN01000184">
    <property type="protein sequence ID" value="KDN36046.1"/>
    <property type="molecule type" value="Genomic_DNA"/>
</dbReference>
<evidence type="ECO:0000256" key="5">
    <source>
        <dbReference type="ARBA" id="ARBA00022787"/>
    </source>
</evidence>
<evidence type="ECO:0000313" key="14">
    <source>
        <dbReference type="Proteomes" id="UP000027361"/>
    </source>
</evidence>
<dbReference type="FunCoup" id="A0A066V3L1">
    <property type="interactions" value="112"/>
</dbReference>
<evidence type="ECO:0000256" key="1">
    <source>
        <dbReference type="ARBA" id="ARBA00004572"/>
    </source>
</evidence>
<accession>A0A066V3L1</accession>
<dbReference type="GO" id="GO:0006886">
    <property type="term" value="P:intracellular protein transport"/>
    <property type="evidence" value="ECO:0007669"/>
    <property type="project" value="InterPro"/>
</dbReference>
<evidence type="ECO:0000256" key="8">
    <source>
        <dbReference type="ARBA" id="ARBA00023010"/>
    </source>
</evidence>
<keyword evidence="5" id="KW-1000">Mitochondrion outer membrane</keyword>
<keyword evidence="3" id="KW-0813">Transport</keyword>
<dbReference type="InParanoid" id="A0A066V3L1"/>
<proteinExistence type="inferred from homology"/>
<organism evidence="13 14">
    <name type="scientific">Tilletiaria anomala (strain ATCC 24038 / CBS 436.72 / UBC 951)</name>
    <dbReference type="NCBI Taxonomy" id="1037660"/>
    <lineage>
        <taxon>Eukaryota</taxon>
        <taxon>Fungi</taxon>
        <taxon>Dikarya</taxon>
        <taxon>Basidiomycota</taxon>
        <taxon>Ustilaginomycotina</taxon>
        <taxon>Exobasidiomycetes</taxon>
        <taxon>Georgefischeriales</taxon>
        <taxon>Tilletiariaceae</taxon>
        <taxon>Tilletiaria</taxon>
    </lineage>
</organism>
<dbReference type="STRING" id="1037660.A0A066V3L1"/>
<evidence type="ECO:0000256" key="11">
    <source>
        <dbReference type="ARBA" id="ARBA00023170"/>
    </source>
</evidence>
<dbReference type="GeneID" id="25265495"/>
<feature type="region of interest" description="Disordered" evidence="12">
    <location>
        <begin position="118"/>
        <end position="160"/>
    </location>
</feature>
<evidence type="ECO:0000256" key="12">
    <source>
        <dbReference type="SAM" id="MobiDB-lite"/>
    </source>
</evidence>
<keyword evidence="7" id="KW-1133">Transmembrane helix</keyword>
<dbReference type="OrthoDB" id="10016939at2759"/>
<feature type="non-terminal residue" evidence="13">
    <location>
        <position position="1"/>
    </location>
</feature>
<gene>
    <name evidence="13" type="ORF">K437DRAFT_260242</name>
</gene>
<dbReference type="PANTHER" id="PTHR12504">
    <property type="entry name" value="MITOCHONDRIAL IMPORT RECEPTOR SUBUNIT TOM22"/>
    <property type="match status" value="1"/>
</dbReference>
<keyword evidence="4" id="KW-0812">Transmembrane</keyword>
<keyword evidence="14" id="KW-1185">Reference proteome</keyword>
<comment type="similarity">
    <text evidence="2">Belongs to the Tom22 family.</text>
</comment>
<evidence type="ECO:0000256" key="7">
    <source>
        <dbReference type="ARBA" id="ARBA00022989"/>
    </source>
</evidence>
<keyword evidence="11" id="KW-0675">Receptor</keyword>
<dbReference type="InterPro" id="IPR005683">
    <property type="entry name" value="Tom22"/>
</dbReference>
<dbReference type="HOGENOM" id="CLU_094333_0_0_1"/>
<dbReference type="AlphaFoldDB" id="A0A066V3L1"/>
<evidence type="ECO:0000256" key="10">
    <source>
        <dbReference type="ARBA" id="ARBA00023136"/>
    </source>
</evidence>
<dbReference type="Proteomes" id="UP000027361">
    <property type="component" value="Unassembled WGS sequence"/>
</dbReference>
<protein>
    <submittedName>
        <fullName evidence="13">Mitochondrial import translocase, subunit Tom22</fullName>
    </submittedName>
</protein>
<evidence type="ECO:0000256" key="6">
    <source>
        <dbReference type="ARBA" id="ARBA00022927"/>
    </source>
</evidence>
<dbReference type="PANTHER" id="PTHR12504:SF0">
    <property type="entry name" value="MITOCHONDRIAL IMPORT RECEPTOR SUBUNIT TOM22 HOMOLOG"/>
    <property type="match status" value="1"/>
</dbReference>
<comment type="caution">
    <text evidence="13">The sequence shown here is derived from an EMBL/GenBank/DDBJ whole genome shotgun (WGS) entry which is preliminary data.</text>
</comment>
<reference evidence="13 14" key="1">
    <citation type="submission" date="2014-05" db="EMBL/GenBank/DDBJ databases">
        <title>Draft genome sequence of a rare smut relative, Tilletiaria anomala UBC 951.</title>
        <authorList>
            <consortium name="DOE Joint Genome Institute"/>
            <person name="Toome M."/>
            <person name="Kuo A."/>
            <person name="Henrissat B."/>
            <person name="Lipzen A."/>
            <person name="Tritt A."/>
            <person name="Yoshinaga Y."/>
            <person name="Zane M."/>
            <person name="Barry K."/>
            <person name="Grigoriev I.V."/>
            <person name="Spatafora J.W."/>
            <person name="Aimea M.C."/>
        </authorList>
    </citation>
    <scope>NUCLEOTIDE SEQUENCE [LARGE SCALE GENOMIC DNA]</scope>
    <source>
        <strain evidence="13 14">UBC 951</strain>
    </source>
</reference>
<keyword evidence="10" id="KW-0472">Membrane</keyword>
<evidence type="ECO:0000256" key="4">
    <source>
        <dbReference type="ARBA" id="ARBA00022692"/>
    </source>
</evidence>
<comment type="subcellular location">
    <subcellularLocation>
        <location evidence="1">Mitochondrion outer membrane</location>
        <topology evidence="1">Single-pass membrane protein</topology>
    </subcellularLocation>
</comment>